<gene>
    <name evidence="5" type="ORF">NIES593_05900</name>
</gene>
<accession>A0A1U7HP11</accession>
<reference evidence="5 6" key="1">
    <citation type="submission" date="2016-11" db="EMBL/GenBank/DDBJ databases">
        <title>Draft Genome Sequences of Nine Cyanobacterial Strains from Diverse Habitats.</title>
        <authorList>
            <person name="Zhu T."/>
            <person name="Hou S."/>
            <person name="Lu X."/>
            <person name="Hess W.R."/>
        </authorList>
    </citation>
    <scope>NUCLEOTIDE SEQUENCE [LARGE SCALE GENOMIC DNA]</scope>
    <source>
        <strain evidence="5 6">NIES-593</strain>
    </source>
</reference>
<protein>
    <submittedName>
        <fullName evidence="5">Porin</fullName>
    </submittedName>
</protein>
<keyword evidence="3" id="KW-1133">Transmembrane helix</keyword>
<evidence type="ECO:0000259" key="4">
    <source>
        <dbReference type="Pfam" id="PF12849"/>
    </source>
</evidence>
<keyword evidence="3" id="KW-0472">Membrane</keyword>
<keyword evidence="6" id="KW-1185">Reference proteome</keyword>
<dbReference type="InterPro" id="IPR024370">
    <property type="entry name" value="PBP_domain"/>
</dbReference>
<dbReference type="RefSeq" id="WP_073598691.1">
    <property type="nucleotide sequence ID" value="NZ_MRCB01000004.1"/>
</dbReference>
<evidence type="ECO:0000256" key="3">
    <source>
        <dbReference type="SAM" id="Phobius"/>
    </source>
</evidence>
<dbReference type="EMBL" id="MRCB01000004">
    <property type="protein sequence ID" value="OKH25284.1"/>
    <property type="molecule type" value="Genomic_DNA"/>
</dbReference>
<dbReference type="OrthoDB" id="454818at2"/>
<dbReference type="SUPFAM" id="SSF53850">
    <property type="entry name" value="Periplasmic binding protein-like II"/>
    <property type="match status" value="1"/>
</dbReference>
<proteinExistence type="predicted"/>
<evidence type="ECO:0000256" key="2">
    <source>
        <dbReference type="SAM" id="MobiDB-lite"/>
    </source>
</evidence>
<dbReference type="Pfam" id="PF12849">
    <property type="entry name" value="PBP_like_2"/>
    <property type="match status" value="1"/>
</dbReference>
<dbReference type="AlphaFoldDB" id="A0A1U7HP11"/>
<keyword evidence="1" id="KW-0732">Signal</keyword>
<feature type="domain" description="PBP" evidence="4">
    <location>
        <begin position="77"/>
        <end position="306"/>
    </location>
</feature>
<keyword evidence="3" id="KW-0812">Transmembrane</keyword>
<evidence type="ECO:0000313" key="6">
    <source>
        <dbReference type="Proteomes" id="UP000186868"/>
    </source>
</evidence>
<name>A0A1U7HP11_9CYAN</name>
<dbReference type="InterPro" id="IPR050811">
    <property type="entry name" value="Phosphate_ABC_transporter"/>
</dbReference>
<evidence type="ECO:0000313" key="5">
    <source>
        <dbReference type="EMBL" id="OKH25284.1"/>
    </source>
</evidence>
<dbReference type="PANTHER" id="PTHR30570:SF1">
    <property type="entry name" value="PHOSPHATE-BINDING PROTEIN PSTS"/>
    <property type="match status" value="1"/>
</dbReference>
<dbReference type="Gene3D" id="3.40.190.10">
    <property type="entry name" value="Periplasmic binding protein-like II"/>
    <property type="match status" value="2"/>
</dbReference>
<feature type="region of interest" description="Disordered" evidence="2">
    <location>
        <begin position="41"/>
        <end position="75"/>
    </location>
</feature>
<organism evidence="5 6">
    <name type="scientific">Hydrococcus rivularis NIES-593</name>
    <dbReference type="NCBI Taxonomy" id="1921803"/>
    <lineage>
        <taxon>Bacteria</taxon>
        <taxon>Bacillati</taxon>
        <taxon>Cyanobacteriota</taxon>
        <taxon>Cyanophyceae</taxon>
        <taxon>Pleurocapsales</taxon>
        <taxon>Hydrococcaceae</taxon>
        <taxon>Hydrococcus</taxon>
    </lineage>
</organism>
<comment type="caution">
    <text evidence="5">The sequence shown here is derived from an EMBL/GenBank/DDBJ whole genome shotgun (WGS) entry which is preliminary data.</text>
</comment>
<feature type="transmembrane region" description="Helical" evidence="3">
    <location>
        <begin position="7"/>
        <end position="28"/>
    </location>
</feature>
<evidence type="ECO:0000256" key="1">
    <source>
        <dbReference type="ARBA" id="ARBA00022729"/>
    </source>
</evidence>
<feature type="compositionally biased region" description="Low complexity" evidence="2">
    <location>
        <begin position="61"/>
        <end position="75"/>
    </location>
</feature>
<sequence length="317" mass="33883">MKPKNETAILILSLLITVGILGGGYWWFSRQSGIDLSKLIPGKGNPSPTPNETVSSPEKLPAPTSPTASTTFSAPATVPRGTTVRIDGSTSMVQINQALRNSFELRFPGTNVDATADGSDNGIQDLLAGNVDLAAVSRPLTSQEQAQGLVAIPIAKDAIAIVVGINNPFRRGLKKNQVVEIFQGKLTDWSAVGGKPGTIRVINRPRVSGTRQAFQELFLEGENFGSAPNITEMQRDATTPILRALGRDGISYATYAQIADQQTVRTVSVDGLDPEAANYPYYRTLYYVYKNPANAAVKAFLGYATSPLGQEVISTAQ</sequence>
<dbReference type="STRING" id="1921803.NIES593_05900"/>
<dbReference type="Proteomes" id="UP000186868">
    <property type="component" value="Unassembled WGS sequence"/>
</dbReference>
<dbReference type="CDD" id="cd13653">
    <property type="entry name" value="PBP2_phosphate_like_1"/>
    <property type="match status" value="1"/>
</dbReference>
<dbReference type="PANTHER" id="PTHR30570">
    <property type="entry name" value="PERIPLASMIC PHOSPHATE BINDING COMPONENT OF PHOSPHATE ABC TRANSPORTER"/>
    <property type="match status" value="1"/>
</dbReference>